<dbReference type="PANTHER" id="PTHR11280:SF6">
    <property type="entry name" value="GLUCOSAMINE-6-PHOSPHATE ISOMERASE NAGB"/>
    <property type="match status" value="1"/>
</dbReference>
<dbReference type="GO" id="GO:0004342">
    <property type="term" value="F:glucosamine-6-phosphate deaminase activity"/>
    <property type="evidence" value="ECO:0007669"/>
    <property type="project" value="InterPro"/>
</dbReference>
<dbReference type="Proteomes" id="UP000245667">
    <property type="component" value="Unassembled WGS sequence"/>
</dbReference>
<evidence type="ECO:0000313" key="4">
    <source>
        <dbReference type="Proteomes" id="UP000245667"/>
    </source>
</evidence>
<dbReference type="Gene3D" id="3.40.50.1360">
    <property type="match status" value="1"/>
</dbReference>
<comment type="caution">
    <text evidence="3">The sequence shown here is derived from an EMBL/GenBank/DDBJ whole genome shotgun (WGS) entry which is preliminary data.</text>
</comment>
<name>A0A316DWZ4_9FLAO</name>
<protein>
    <submittedName>
        <fullName evidence="3">Glucosamine-6-phosphate deaminase</fullName>
    </submittedName>
</protein>
<dbReference type="AlphaFoldDB" id="A0A316DWZ4"/>
<dbReference type="GO" id="GO:0019262">
    <property type="term" value="P:N-acetylneuraminate catabolic process"/>
    <property type="evidence" value="ECO:0007669"/>
    <property type="project" value="TreeGrafter"/>
</dbReference>
<dbReference type="Proteomes" id="UP000651837">
    <property type="component" value="Unassembled WGS sequence"/>
</dbReference>
<gene>
    <name evidence="2" type="ORF">HZY62_13595</name>
    <name evidence="3" type="ORF">LX92_03039</name>
</gene>
<sequence length="257" mass="28832">MNTSFKVQQLNIDIYQRPEEMGQAAADFVENKINEAIIKKGVARVILATGSSQFTFLKALRQAKIDWKKVVVFHLDEYYGISDTHPASFRKYLKERILDLVKPLETYLINGDAEDIEDEMAKYAARLSEHEIDVACIGIGENGHIAFNDPPVADFNDTKLVKLVELDAQCRNQQLGEGWFPTIDDVPKKALTLTIPAIMNSKAISCVVPDERKAEAVYNALNGDITTDCPASVLRRHNDIRMFLDVESASRLQKSMG</sequence>
<dbReference type="OrthoDB" id="9791139at2"/>
<dbReference type="EMBL" id="JACWLN010000006">
    <property type="protein sequence ID" value="MBD1261633.1"/>
    <property type="molecule type" value="Genomic_DNA"/>
</dbReference>
<evidence type="ECO:0000313" key="3">
    <source>
        <dbReference type="EMBL" id="PWK22564.1"/>
    </source>
</evidence>
<dbReference type="PANTHER" id="PTHR11280">
    <property type="entry name" value="GLUCOSAMINE-6-PHOSPHATE ISOMERASE"/>
    <property type="match status" value="1"/>
</dbReference>
<reference evidence="2 5" key="2">
    <citation type="submission" date="2020-07" db="EMBL/GenBank/DDBJ databases">
        <title>The draft genome sequence of Maribacter polysiphoniae KCTC 22021.</title>
        <authorList>
            <person name="Mu L."/>
        </authorList>
    </citation>
    <scope>NUCLEOTIDE SEQUENCE [LARGE SCALE GENOMIC DNA]</scope>
    <source>
        <strain evidence="2 5">KCTC 22021</strain>
    </source>
</reference>
<evidence type="ECO:0000313" key="5">
    <source>
        <dbReference type="Proteomes" id="UP000651837"/>
    </source>
</evidence>
<keyword evidence="5" id="KW-1185">Reference proteome</keyword>
<dbReference type="GO" id="GO:0006043">
    <property type="term" value="P:glucosamine catabolic process"/>
    <property type="evidence" value="ECO:0007669"/>
    <property type="project" value="TreeGrafter"/>
</dbReference>
<dbReference type="InterPro" id="IPR006148">
    <property type="entry name" value="Glc/Gal-6P_isomerase"/>
</dbReference>
<accession>A0A316DWZ4</accession>
<organism evidence="3 4">
    <name type="scientific">Maribacter polysiphoniae</name>
    <dbReference type="NCBI Taxonomy" id="429344"/>
    <lineage>
        <taxon>Bacteria</taxon>
        <taxon>Pseudomonadati</taxon>
        <taxon>Bacteroidota</taxon>
        <taxon>Flavobacteriia</taxon>
        <taxon>Flavobacteriales</taxon>
        <taxon>Flavobacteriaceae</taxon>
        <taxon>Maribacter</taxon>
    </lineage>
</organism>
<feature type="domain" description="Glucosamine/galactosamine-6-phosphate isomerase" evidence="1">
    <location>
        <begin position="18"/>
        <end position="238"/>
    </location>
</feature>
<reference evidence="3 4" key="1">
    <citation type="submission" date="2018-05" db="EMBL/GenBank/DDBJ databases">
        <title>Genomic Encyclopedia of Archaeal and Bacterial Type Strains, Phase II (KMG-II): from individual species to whole genera.</title>
        <authorList>
            <person name="Goeker M."/>
        </authorList>
    </citation>
    <scope>NUCLEOTIDE SEQUENCE [LARGE SCALE GENOMIC DNA]</scope>
    <source>
        <strain evidence="3 4">DSM 23514</strain>
    </source>
</reference>
<dbReference type="SUPFAM" id="SSF100950">
    <property type="entry name" value="NagB/RpiA/CoA transferase-like"/>
    <property type="match status" value="1"/>
</dbReference>
<dbReference type="GO" id="GO:0042802">
    <property type="term" value="F:identical protein binding"/>
    <property type="evidence" value="ECO:0007669"/>
    <property type="project" value="TreeGrafter"/>
</dbReference>
<dbReference type="GO" id="GO:0006046">
    <property type="term" value="P:N-acetylglucosamine catabolic process"/>
    <property type="evidence" value="ECO:0007669"/>
    <property type="project" value="TreeGrafter"/>
</dbReference>
<dbReference type="InterPro" id="IPR037171">
    <property type="entry name" value="NagB/RpiA_transferase-like"/>
</dbReference>
<dbReference type="EMBL" id="QGGQ01000007">
    <property type="protein sequence ID" value="PWK22564.1"/>
    <property type="molecule type" value="Genomic_DNA"/>
</dbReference>
<evidence type="ECO:0000313" key="2">
    <source>
        <dbReference type="EMBL" id="MBD1261633.1"/>
    </source>
</evidence>
<dbReference type="InterPro" id="IPR004547">
    <property type="entry name" value="Glucosamine6P_isomerase"/>
</dbReference>
<dbReference type="GO" id="GO:0005975">
    <property type="term" value="P:carbohydrate metabolic process"/>
    <property type="evidence" value="ECO:0007669"/>
    <property type="project" value="InterPro"/>
</dbReference>
<dbReference type="Pfam" id="PF01182">
    <property type="entry name" value="Glucosamine_iso"/>
    <property type="match status" value="1"/>
</dbReference>
<proteinExistence type="predicted"/>
<evidence type="ECO:0000259" key="1">
    <source>
        <dbReference type="Pfam" id="PF01182"/>
    </source>
</evidence>
<dbReference type="GO" id="GO:0005737">
    <property type="term" value="C:cytoplasm"/>
    <property type="evidence" value="ECO:0007669"/>
    <property type="project" value="TreeGrafter"/>
</dbReference>
<dbReference type="RefSeq" id="WP_109652320.1">
    <property type="nucleotide sequence ID" value="NZ_JACWLN010000006.1"/>
</dbReference>
<dbReference type="CDD" id="cd01399">
    <property type="entry name" value="GlcN6P_deaminase"/>
    <property type="match status" value="1"/>
</dbReference>